<dbReference type="EMBL" id="KZ824310">
    <property type="protein sequence ID" value="RAL08747.1"/>
    <property type="molecule type" value="Genomic_DNA"/>
</dbReference>
<dbReference type="OrthoDB" id="3145928at2759"/>
<gene>
    <name evidence="8" type="ORF">BO97DRAFT_397569</name>
</gene>
<dbReference type="SMART" id="SM00066">
    <property type="entry name" value="GAL4"/>
    <property type="match status" value="1"/>
</dbReference>
<dbReference type="GO" id="GO:0003677">
    <property type="term" value="F:DNA binding"/>
    <property type="evidence" value="ECO:0007669"/>
    <property type="project" value="UniProtKB-KW"/>
</dbReference>
<keyword evidence="1" id="KW-0479">Metal-binding</keyword>
<evidence type="ECO:0000256" key="3">
    <source>
        <dbReference type="ARBA" id="ARBA00023015"/>
    </source>
</evidence>
<dbReference type="GO" id="GO:0008270">
    <property type="term" value="F:zinc ion binding"/>
    <property type="evidence" value="ECO:0007669"/>
    <property type="project" value="InterPro"/>
</dbReference>
<accession>A0A395HLL1</accession>
<keyword evidence="6" id="KW-0539">Nucleus</keyword>
<keyword evidence="2" id="KW-0862">Zinc</keyword>
<dbReference type="RefSeq" id="XP_025547901.1">
    <property type="nucleotide sequence ID" value="XM_025694151.1"/>
</dbReference>
<dbReference type="PROSITE" id="PS50048">
    <property type="entry name" value="ZN2_CY6_FUNGAL_2"/>
    <property type="match status" value="1"/>
</dbReference>
<evidence type="ECO:0000256" key="5">
    <source>
        <dbReference type="ARBA" id="ARBA00023163"/>
    </source>
</evidence>
<evidence type="ECO:0000313" key="9">
    <source>
        <dbReference type="Proteomes" id="UP000248961"/>
    </source>
</evidence>
<dbReference type="PANTHER" id="PTHR36206">
    <property type="entry name" value="ASPERCRYPTIN BIOSYNTHESIS CLUSTER-SPECIFIC TRANSCRIPTION REGULATOR ATNN-RELATED"/>
    <property type="match status" value="1"/>
</dbReference>
<keyword evidence="9" id="KW-1185">Reference proteome</keyword>
<dbReference type="InterPro" id="IPR036864">
    <property type="entry name" value="Zn2-C6_fun-type_DNA-bd_sf"/>
</dbReference>
<dbReference type="PANTHER" id="PTHR36206:SF16">
    <property type="entry name" value="TRANSCRIPTION FACTOR DOMAIN-CONTAINING PROTEIN-RELATED"/>
    <property type="match status" value="1"/>
</dbReference>
<sequence length="558" mass="63063">MLTQRKKTFSKRSRTGCRTCRARRVKCDETPVACLKCTGSGRTCDGYDRHRLAPAGGRRKTGDTTPIFTIPANLARKLQWNVTSDERRCLSFFQHRSVQHLVGLYDSFLWQQVIFRLCCKEPAVYHAVVALGAVNQANELTGCIPRPGQSTTHLQNTWYRFALEQSGRSVALLNKRRMSQDPQLQETILVCCLLFIICELLHGNRNRADFHLKGGLRILQMMKLRRQSSGLQLCPAAIVDGPSGAPVAVEDCVVETFLKFQESSVYFGTDDPLDFDSQFVFNQPYDNYLLPFHSLEHAKQVLKPLTQANCIFTAVYLKASDSDLQKYYASLQHQQVLLLSYFHKFLWQFERFCAQEYTSTPTDGVLRKEEREAELIKLACRQGIMAAKVALYNKSDPWPASLCLECESLIAASEAAMSKFGGQYPAVTAETGIMPALVLSIFRCPDYGIRCRGIEAIRSWQSEEGFLSAVLSADIMEEGMKKELRWLYDSGAPWPRGVTFVAHGGRVTARVLYWVGAFEKQQCLVLERNESLIAELAAIETAKDWSCVKAWGLMDEQF</sequence>
<dbReference type="STRING" id="1450537.A0A395HLL1"/>
<evidence type="ECO:0000256" key="2">
    <source>
        <dbReference type="ARBA" id="ARBA00022833"/>
    </source>
</evidence>
<dbReference type="Pfam" id="PF00172">
    <property type="entry name" value="Zn_clus"/>
    <property type="match status" value="1"/>
</dbReference>
<organism evidence="8 9">
    <name type="scientific">Aspergillus homomorphus (strain CBS 101889)</name>
    <dbReference type="NCBI Taxonomy" id="1450537"/>
    <lineage>
        <taxon>Eukaryota</taxon>
        <taxon>Fungi</taxon>
        <taxon>Dikarya</taxon>
        <taxon>Ascomycota</taxon>
        <taxon>Pezizomycotina</taxon>
        <taxon>Eurotiomycetes</taxon>
        <taxon>Eurotiomycetidae</taxon>
        <taxon>Eurotiales</taxon>
        <taxon>Aspergillaceae</taxon>
        <taxon>Aspergillus</taxon>
        <taxon>Aspergillus subgen. Circumdati</taxon>
    </lineage>
</organism>
<keyword evidence="4" id="KW-0238">DNA-binding</keyword>
<proteinExistence type="predicted"/>
<feature type="domain" description="Zn(2)-C6 fungal-type" evidence="7">
    <location>
        <begin position="16"/>
        <end position="44"/>
    </location>
</feature>
<dbReference type="GO" id="GO:0009893">
    <property type="term" value="P:positive regulation of metabolic process"/>
    <property type="evidence" value="ECO:0007669"/>
    <property type="project" value="UniProtKB-ARBA"/>
</dbReference>
<evidence type="ECO:0000256" key="1">
    <source>
        <dbReference type="ARBA" id="ARBA00022723"/>
    </source>
</evidence>
<dbReference type="AlphaFoldDB" id="A0A395HLL1"/>
<evidence type="ECO:0000256" key="4">
    <source>
        <dbReference type="ARBA" id="ARBA00023125"/>
    </source>
</evidence>
<dbReference type="InterPro" id="IPR021858">
    <property type="entry name" value="Fun_TF"/>
</dbReference>
<dbReference type="InterPro" id="IPR052360">
    <property type="entry name" value="Transcr_Regulatory_Proteins"/>
</dbReference>
<dbReference type="Gene3D" id="4.10.240.10">
    <property type="entry name" value="Zn(2)-C6 fungal-type DNA-binding domain"/>
    <property type="match status" value="1"/>
</dbReference>
<dbReference type="VEuPathDB" id="FungiDB:BO97DRAFT_397569"/>
<dbReference type="Proteomes" id="UP000248961">
    <property type="component" value="Unassembled WGS sequence"/>
</dbReference>
<keyword evidence="3" id="KW-0805">Transcription regulation</keyword>
<keyword evidence="5" id="KW-0804">Transcription</keyword>
<dbReference type="InterPro" id="IPR001138">
    <property type="entry name" value="Zn2Cys6_DnaBD"/>
</dbReference>
<dbReference type="Pfam" id="PF11951">
    <property type="entry name" value="Fungal_trans_2"/>
    <property type="match status" value="1"/>
</dbReference>
<dbReference type="CDD" id="cd00067">
    <property type="entry name" value="GAL4"/>
    <property type="match status" value="1"/>
</dbReference>
<dbReference type="PROSITE" id="PS00463">
    <property type="entry name" value="ZN2_CY6_FUNGAL_1"/>
    <property type="match status" value="1"/>
</dbReference>
<dbReference type="GeneID" id="37198440"/>
<dbReference type="SUPFAM" id="SSF57701">
    <property type="entry name" value="Zn2/Cys6 DNA-binding domain"/>
    <property type="match status" value="1"/>
</dbReference>
<protein>
    <recommendedName>
        <fullName evidence="7">Zn(2)-C6 fungal-type domain-containing protein</fullName>
    </recommendedName>
</protein>
<evidence type="ECO:0000313" key="8">
    <source>
        <dbReference type="EMBL" id="RAL08747.1"/>
    </source>
</evidence>
<dbReference type="GO" id="GO:0000981">
    <property type="term" value="F:DNA-binding transcription factor activity, RNA polymerase II-specific"/>
    <property type="evidence" value="ECO:0007669"/>
    <property type="project" value="InterPro"/>
</dbReference>
<reference evidence="8 9" key="1">
    <citation type="submission" date="2018-02" db="EMBL/GenBank/DDBJ databases">
        <title>The genomes of Aspergillus section Nigri reveals drivers in fungal speciation.</title>
        <authorList>
            <consortium name="DOE Joint Genome Institute"/>
            <person name="Vesth T.C."/>
            <person name="Nybo J."/>
            <person name="Theobald S."/>
            <person name="Brandl J."/>
            <person name="Frisvad J.C."/>
            <person name="Nielsen K.F."/>
            <person name="Lyhne E.K."/>
            <person name="Kogle M.E."/>
            <person name="Kuo A."/>
            <person name="Riley R."/>
            <person name="Clum A."/>
            <person name="Nolan M."/>
            <person name="Lipzen A."/>
            <person name="Salamov A."/>
            <person name="Henrissat B."/>
            <person name="Wiebenga A."/>
            <person name="De vries R.P."/>
            <person name="Grigoriev I.V."/>
            <person name="Mortensen U.H."/>
            <person name="Andersen M.R."/>
            <person name="Baker S.E."/>
        </authorList>
    </citation>
    <scope>NUCLEOTIDE SEQUENCE [LARGE SCALE GENOMIC DNA]</scope>
    <source>
        <strain evidence="8 9">CBS 101889</strain>
    </source>
</reference>
<name>A0A395HLL1_ASPHC</name>
<evidence type="ECO:0000259" key="7">
    <source>
        <dbReference type="PROSITE" id="PS50048"/>
    </source>
</evidence>
<evidence type="ECO:0000256" key="6">
    <source>
        <dbReference type="ARBA" id="ARBA00023242"/>
    </source>
</evidence>